<dbReference type="STRING" id="933084.A0A067Q2W6"/>
<dbReference type="Pfam" id="PF02902">
    <property type="entry name" value="Peptidase_C48"/>
    <property type="match status" value="1"/>
</dbReference>
<dbReference type="AlphaFoldDB" id="A0A067Q2W6"/>
<feature type="domain" description="Ubiquitin-like protease family profile" evidence="5">
    <location>
        <begin position="162"/>
        <end position="337"/>
    </location>
</feature>
<dbReference type="PROSITE" id="PS50600">
    <property type="entry name" value="ULP_PROTEASE"/>
    <property type="match status" value="1"/>
</dbReference>
<feature type="region of interest" description="Disordered" evidence="4">
    <location>
        <begin position="987"/>
        <end position="1011"/>
    </location>
</feature>
<sequence>MGDIRADDEQGFRKAEDLTLTLRDVPPITEDFFLEALAIPVLLLPTLLPKQDISVVDFVNRKLPPFTPEELINSPKALDLSFSSGDAPDPDPTPEKLLQVTVPPLDDIHRLLASHSQAWLNGQFDFSHRALHGARGASRLGAHVLGAPPLLARHALRMAACLDMVQENEDQGRNVSLAHYFSQDWFNDIHVNELISVLDHEISDSSPYLPQNHLLLTTYTTKRLRDTYRRLEETPYSVENYLWKIGTSLSIGGLEVIAGVFLVGGNHWVAVVVEVTKRNVLYGDSFGAPPDSTIVAALMWWLAQHVSGEFSLSELGVAKQRDSFSCGLLAFNALAVYFLPSQYSLLDSTETSCDFGRMAMFRRVLRCIQTKQFYERMALLSSTKSPDDTQLAFPPSTTDLPILLADLTLTTKQPSAPKRPHEDVASPTTERTPAMEPDTPASPSIPRSPKKKKVKTLGPLKPSKAKTLTSKGRKSKPQSSMKQPSLHASFSGLTTKNQTLASISASDEDNDSESSGDNTSNRPHTKSIGRPRITLLDDITVTVPTNDPAKFTYRCVGMKCTKTWSNRNSARIFAHATLCCGLKSAVRKVISVRSAGQSLGARMARTDSTVAIAPPPDPSTAVEELDTTPTSHAFDTFKTQGHIDLQTKLDFAIMKFVCVCGIPPHVVDLEEFKNILAVANSNYNPVSRTTLVDVHITREREHIHAKQIKILSTERNLTLGFDGGSTMGKYAFYTVSVNTTDRRKFFLEGEDCMGVVHSRVWIKDLLLDVMQRVGTARFASVSSDNTGNTQVARRELCLAVKTLINVPDPIHLINNAIQDIVKTKLRGVIKFFNKSTAATTVLRTERRSVIGWWEVIQNVPEASLLANLAIKLYSIVPHSMDDERIQSVFHWMNSAHRSRQKVDTIVAMAQVRQCTLMEESSDAEESDADSDDDDDDENSWLEGAAPNVELSEKFDLESGDEGEALALDADELLGVLAEKPVALKTVVSHSKVEDVGDGEEDEDGDFSAWLS</sequence>
<feature type="region of interest" description="Disordered" evidence="4">
    <location>
        <begin position="410"/>
        <end position="531"/>
    </location>
</feature>
<keyword evidence="3" id="KW-0378">Hydrolase</keyword>
<keyword evidence="2" id="KW-0645">Protease</keyword>
<evidence type="ECO:0000256" key="3">
    <source>
        <dbReference type="ARBA" id="ARBA00022801"/>
    </source>
</evidence>
<evidence type="ECO:0000256" key="1">
    <source>
        <dbReference type="ARBA" id="ARBA00005234"/>
    </source>
</evidence>
<dbReference type="Proteomes" id="UP000027265">
    <property type="component" value="Unassembled WGS sequence"/>
</dbReference>
<evidence type="ECO:0000259" key="5">
    <source>
        <dbReference type="PROSITE" id="PS50600"/>
    </source>
</evidence>
<dbReference type="SUPFAM" id="SSF53098">
    <property type="entry name" value="Ribonuclease H-like"/>
    <property type="match status" value="1"/>
</dbReference>
<evidence type="ECO:0000256" key="2">
    <source>
        <dbReference type="ARBA" id="ARBA00022670"/>
    </source>
</evidence>
<dbReference type="InterPro" id="IPR003653">
    <property type="entry name" value="Peptidase_C48_C"/>
</dbReference>
<dbReference type="GO" id="GO:0019783">
    <property type="term" value="F:ubiquitin-like protein peptidase activity"/>
    <property type="evidence" value="ECO:0007669"/>
    <property type="project" value="UniProtKB-ARBA"/>
</dbReference>
<dbReference type="SUPFAM" id="SSF54001">
    <property type="entry name" value="Cysteine proteinases"/>
    <property type="match status" value="1"/>
</dbReference>
<feature type="compositionally biased region" description="Acidic residues" evidence="4">
    <location>
        <begin position="995"/>
        <end position="1005"/>
    </location>
</feature>
<evidence type="ECO:0000313" key="6">
    <source>
        <dbReference type="EMBL" id="KDQ60480.1"/>
    </source>
</evidence>
<comment type="similarity">
    <text evidence="1">Belongs to the peptidase C48 family.</text>
</comment>
<dbReference type="InterPro" id="IPR038765">
    <property type="entry name" value="Papain-like_cys_pep_sf"/>
</dbReference>
<evidence type="ECO:0000256" key="4">
    <source>
        <dbReference type="SAM" id="MobiDB-lite"/>
    </source>
</evidence>
<feature type="compositionally biased region" description="Polar residues" evidence="4">
    <location>
        <begin position="486"/>
        <end position="501"/>
    </location>
</feature>
<protein>
    <recommendedName>
        <fullName evidence="5">Ubiquitin-like protease family profile domain-containing protein</fullName>
    </recommendedName>
</protein>
<evidence type="ECO:0000313" key="7">
    <source>
        <dbReference type="Proteomes" id="UP000027265"/>
    </source>
</evidence>
<dbReference type="OrthoDB" id="3236755at2759"/>
<dbReference type="InterPro" id="IPR012337">
    <property type="entry name" value="RNaseH-like_sf"/>
</dbReference>
<accession>A0A067Q2W6</accession>
<dbReference type="GO" id="GO:0008234">
    <property type="term" value="F:cysteine-type peptidase activity"/>
    <property type="evidence" value="ECO:0007669"/>
    <property type="project" value="InterPro"/>
</dbReference>
<gene>
    <name evidence="6" type="ORF">JAAARDRAFT_712510</name>
</gene>
<dbReference type="HOGENOM" id="CLU_297723_0_0_1"/>
<dbReference type="GO" id="GO:0006508">
    <property type="term" value="P:proteolysis"/>
    <property type="evidence" value="ECO:0007669"/>
    <property type="project" value="UniProtKB-KW"/>
</dbReference>
<organism evidence="6 7">
    <name type="scientific">Jaapia argillacea MUCL 33604</name>
    <dbReference type="NCBI Taxonomy" id="933084"/>
    <lineage>
        <taxon>Eukaryota</taxon>
        <taxon>Fungi</taxon>
        <taxon>Dikarya</taxon>
        <taxon>Basidiomycota</taxon>
        <taxon>Agaricomycotina</taxon>
        <taxon>Agaricomycetes</taxon>
        <taxon>Agaricomycetidae</taxon>
        <taxon>Jaapiales</taxon>
        <taxon>Jaapiaceae</taxon>
        <taxon>Jaapia</taxon>
    </lineage>
</organism>
<dbReference type="EMBL" id="KL197714">
    <property type="protein sequence ID" value="KDQ60480.1"/>
    <property type="molecule type" value="Genomic_DNA"/>
</dbReference>
<dbReference type="InParanoid" id="A0A067Q2W6"/>
<feature type="region of interest" description="Disordered" evidence="4">
    <location>
        <begin position="916"/>
        <end position="953"/>
    </location>
</feature>
<dbReference type="Gene3D" id="3.40.395.10">
    <property type="entry name" value="Adenoviral Proteinase, Chain A"/>
    <property type="match status" value="1"/>
</dbReference>
<keyword evidence="7" id="KW-1185">Reference proteome</keyword>
<proteinExistence type="inferred from homology"/>
<reference evidence="7" key="1">
    <citation type="journal article" date="2014" name="Proc. Natl. Acad. Sci. U.S.A.">
        <title>Extensive sampling of basidiomycete genomes demonstrates inadequacy of the white-rot/brown-rot paradigm for wood decay fungi.</title>
        <authorList>
            <person name="Riley R."/>
            <person name="Salamov A.A."/>
            <person name="Brown D.W."/>
            <person name="Nagy L.G."/>
            <person name="Floudas D."/>
            <person name="Held B.W."/>
            <person name="Levasseur A."/>
            <person name="Lombard V."/>
            <person name="Morin E."/>
            <person name="Otillar R."/>
            <person name="Lindquist E.A."/>
            <person name="Sun H."/>
            <person name="LaButti K.M."/>
            <person name="Schmutz J."/>
            <person name="Jabbour D."/>
            <person name="Luo H."/>
            <person name="Baker S.E."/>
            <person name="Pisabarro A.G."/>
            <person name="Walton J.D."/>
            <person name="Blanchette R.A."/>
            <person name="Henrissat B."/>
            <person name="Martin F."/>
            <person name="Cullen D."/>
            <person name="Hibbett D.S."/>
            <person name="Grigoriev I.V."/>
        </authorList>
    </citation>
    <scope>NUCLEOTIDE SEQUENCE [LARGE SCALE GENOMIC DNA]</scope>
    <source>
        <strain evidence="7">MUCL 33604</strain>
    </source>
</reference>
<name>A0A067Q2W6_9AGAM</name>
<feature type="compositionally biased region" description="Acidic residues" evidence="4">
    <location>
        <begin position="919"/>
        <end position="939"/>
    </location>
</feature>